<evidence type="ECO:0000313" key="8">
    <source>
        <dbReference type="EMBL" id="GEK90298.1"/>
    </source>
</evidence>
<dbReference type="InterPro" id="IPR027417">
    <property type="entry name" value="P-loop_NTPase"/>
</dbReference>
<dbReference type="STRING" id="426703.SAMN04488100_1561"/>
<dbReference type="Proteomes" id="UP000198548">
    <property type="component" value="Unassembled WGS sequence"/>
</dbReference>
<evidence type="ECO:0000256" key="1">
    <source>
        <dbReference type="ARBA" id="ARBA00004202"/>
    </source>
</evidence>
<organism evidence="9 10">
    <name type="scientific">Alkalibacterium putridalgicola</name>
    <dbReference type="NCBI Taxonomy" id="426703"/>
    <lineage>
        <taxon>Bacteria</taxon>
        <taxon>Bacillati</taxon>
        <taxon>Bacillota</taxon>
        <taxon>Bacilli</taxon>
        <taxon>Lactobacillales</taxon>
        <taxon>Carnobacteriaceae</taxon>
        <taxon>Alkalibacterium</taxon>
    </lineage>
</organism>
<dbReference type="SMART" id="SM00382">
    <property type="entry name" value="AAA"/>
    <property type="match status" value="1"/>
</dbReference>
<proteinExistence type="predicted"/>
<evidence type="ECO:0000256" key="3">
    <source>
        <dbReference type="ARBA" id="ARBA00022475"/>
    </source>
</evidence>
<reference evidence="8 11" key="2">
    <citation type="submission" date="2019-07" db="EMBL/GenBank/DDBJ databases">
        <title>Whole genome shotgun sequence of Alkalibacterium putridalgicola NBRC 103243.</title>
        <authorList>
            <person name="Hosoyama A."/>
            <person name="Uohara A."/>
            <person name="Ohji S."/>
            <person name="Ichikawa N."/>
        </authorList>
    </citation>
    <scope>NUCLEOTIDE SEQUENCE [LARGE SCALE GENOMIC DNA]</scope>
    <source>
        <strain evidence="8 11">NBRC 103243</strain>
    </source>
</reference>
<keyword evidence="6" id="KW-0472">Membrane</keyword>
<dbReference type="PROSITE" id="PS50893">
    <property type="entry name" value="ABC_TRANSPORTER_2"/>
    <property type="match status" value="1"/>
</dbReference>
<sequence length="267" mass="29313">MATALELKNIHKTFEAGSVNENHVLKGIDFTVNEGDFITVIGGNGAGKSTFLNSIAGSFPVDEGEILLGGSDITKESAYKRASHISRVFQDSKMGTASRLSIEENLAIAWKRGKKRGLGRGIRRKEREVYRNELKKLGLGLEDRLKMDVGLLSGGQRQALTLLMASLVTPKLLLLDEHTAALDPKTSQMVLNLTDQIIKEKNLTTLMITHNMEQAIHYGNRLIMMNNGRIVVDVSGEEKKNLTVPDLLNLFKKNSGSDVSEDALLLA</sequence>
<feature type="domain" description="ABC transporter" evidence="7">
    <location>
        <begin position="5"/>
        <end position="252"/>
    </location>
</feature>
<keyword evidence="4" id="KW-0547">Nucleotide-binding</keyword>
<protein>
    <submittedName>
        <fullName evidence="8">ABC transporter ATP-binding protein</fullName>
    </submittedName>
    <submittedName>
        <fullName evidence="9">Putative ABC transport system ATP-binding protein</fullName>
    </submittedName>
</protein>
<comment type="subcellular location">
    <subcellularLocation>
        <location evidence="1">Cell membrane</location>
        <topology evidence="1">Peripheral membrane protein</topology>
    </subcellularLocation>
</comment>
<dbReference type="GO" id="GO:0016887">
    <property type="term" value="F:ATP hydrolysis activity"/>
    <property type="evidence" value="ECO:0007669"/>
    <property type="project" value="InterPro"/>
</dbReference>
<dbReference type="SUPFAM" id="SSF52540">
    <property type="entry name" value="P-loop containing nucleoside triphosphate hydrolases"/>
    <property type="match status" value="1"/>
</dbReference>
<dbReference type="InterPro" id="IPR017871">
    <property type="entry name" value="ABC_transporter-like_CS"/>
</dbReference>
<evidence type="ECO:0000313" key="11">
    <source>
        <dbReference type="Proteomes" id="UP000321425"/>
    </source>
</evidence>
<dbReference type="EMBL" id="BJUX01000045">
    <property type="protein sequence ID" value="GEK90298.1"/>
    <property type="molecule type" value="Genomic_DNA"/>
</dbReference>
<dbReference type="InterPro" id="IPR050166">
    <property type="entry name" value="ABC_transporter_ATP-bind"/>
</dbReference>
<evidence type="ECO:0000313" key="9">
    <source>
        <dbReference type="EMBL" id="SEM34752.1"/>
    </source>
</evidence>
<reference evidence="9 10" key="1">
    <citation type="submission" date="2016-10" db="EMBL/GenBank/DDBJ databases">
        <authorList>
            <person name="de Groot N.N."/>
        </authorList>
    </citation>
    <scope>NUCLEOTIDE SEQUENCE [LARGE SCALE GENOMIC DNA]</scope>
    <source>
        <strain evidence="9 10">DSM 19182</strain>
    </source>
</reference>
<evidence type="ECO:0000313" key="10">
    <source>
        <dbReference type="Proteomes" id="UP000198548"/>
    </source>
</evidence>
<accession>A0A1H7XLG3</accession>
<name>A0A1H7XLG3_9LACT</name>
<dbReference type="PANTHER" id="PTHR42788:SF7">
    <property type="entry name" value="NITRATE ABC TRANSPORTER ATP-BINDING PROTEIN"/>
    <property type="match status" value="1"/>
</dbReference>
<dbReference type="OrthoDB" id="9776369at2"/>
<dbReference type="GO" id="GO:0005886">
    <property type="term" value="C:plasma membrane"/>
    <property type="evidence" value="ECO:0007669"/>
    <property type="project" value="UniProtKB-SubCell"/>
</dbReference>
<dbReference type="EMBL" id="FOBL01000056">
    <property type="protein sequence ID" value="SEM34752.1"/>
    <property type="molecule type" value="Genomic_DNA"/>
</dbReference>
<dbReference type="Pfam" id="PF00005">
    <property type="entry name" value="ABC_tran"/>
    <property type="match status" value="1"/>
</dbReference>
<dbReference type="GO" id="GO:0005524">
    <property type="term" value="F:ATP binding"/>
    <property type="evidence" value="ECO:0007669"/>
    <property type="project" value="UniProtKB-KW"/>
</dbReference>
<dbReference type="Proteomes" id="UP000321425">
    <property type="component" value="Unassembled WGS sequence"/>
</dbReference>
<evidence type="ECO:0000256" key="6">
    <source>
        <dbReference type="ARBA" id="ARBA00023136"/>
    </source>
</evidence>
<keyword evidence="2" id="KW-0813">Transport</keyword>
<gene>
    <name evidence="8" type="ORF">APU01nite_23370</name>
    <name evidence="9" type="ORF">SAMN04488100_1561</name>
</gene>
<dbReference type="InterPro" id="IPR003439">
    <property type="entry name" value="ABC_transporter-like_ATP-bd"/>
</dbReference>
<dbReference type="AlphaFoldDB" id="A0A1H7XLG3"/>
<evidence type="ECO:0000256" key="5">
    <source>
        <dbReference type="ARBA" id="ARBA00022840"/>
    </source>
</evidence>
<keyword evidence="3" id="KW-1003">Cell membrane</keyword>
<dbReference type="PROSITE" id="PS00211">
    <property type="entry name" value="ABC_TRANSPORTER_1"/>
    <property type="match status" value="1"/>
</dbReference>
<dbReference type="Gene3D" id="3.40.50.300">
    <property type="entry name" value="P-loop containing nucleotide triphosphate hydrolases"/>
    <property type="match status" value="1"/>
</dbReference>
<evidence type="ECO:0000256" key="4">
    <source>
        <dbReference type="ARBA" id="ARBA00022741"/>
    </source>
</evidence>
<keyword evidence="5 9" id="KW-0067">ATP-binding</keyword>
<dbReference type="RefSeq" id="WP_091490172.1">
    <property type="nucleotide sequence ID" value="NZ_BJUX01000045.1"/>
</dbReference>
<evidence type="ECO:0000259" key="7">
    <source>
        <dbReference type="PROSITE" id="PS50893"/>
    </source>
</evidence>
<keyword evidence="11" id="KW-1185">Reference proteome</keyword>
<dbReference type="InterPro" id="IPR003593">
    <property type="entry name" value="AAA+_ATPase"/>
</dbReference>
<evidence type="ECO:0000256" key="2">
    <source>
        <dbReference type="ARBA" id="ARBA00022448"/>
    </source>
</evidence>
<dbReference type="PANTHER" id="PTHR42788">
    <property type="entry name" value="TAURINE IMPORT ATP-BINDING PROTEIN-RELATED"/>
    <property type="match status" value="1"/>
</dbReference>